<dbReference type="EMBL" id="CP109011">
    <property type="protein sequence ID" value="WUT48576.1"/>
    <property type="molecule type" value="Genomic_DNA"/>
</dbReference>
<proteinExistence type="predicted"/>
<reference evidence="1" key="1">
    <citation type="submission" date="2022-10" db="EMBL/GenBank/DDBJ databases">
        <title>The complete genomes of actinobacterial strains from the NBC collection.</title>
        <authorList>
            <person name="Joergensen T.S."/>
            <person name="Alvarez Arevalo M."/>
            <person name="Sterndorff E.B."/>
            <person name="Faurdal D."/>
            <person name="Vuksanovic O."/>
            <person name="Mourched A.-S."/>
            <person name="Charusanti P."/>
            <person name="Shaw S."/>
            <person name="Blin K."/>
            <person name="Weber T."/>
        </authorList>
    </citation>
    <scope>NUCLEOTIDE SEQUENCE</scope>
    <source>
        <strain evidence="1">NBC_00686</strain>
    </source>
</reference>
<accession>A0ABZ1XA43</accession>
<protein>
    <submittedName>
        <fullName evidence="1">Uncharacterized protein</fullName>
    </submittedName>
</protein>
<dbReference type="RefSeq" id="WP_329271879.1">
    <property type="nucleotide sequence ID" value="NZ_CP108992.1"/>
</dbReference>
<name>A0ABZ1XA43_9ACTN</name>
<evidence type="ECO:0000313" key="2">
    <source>
        <dbReference type="Proteomes" id="UP001432168"/>
    </source>
</evidence>
<sequence>MGKTLGVLFQSLPAVQEPTRPWSAEDRQAAHRVGTDTRQMLASGERDFVWLTELIADKQQQFELAFGAWFSTAPLASQMKKSVSDLLMKRGGVTQLALQALAQLGDPELRQEVLGDGEQRLSSLGAFCMISAGIVGAEVAVGAYWEAAGGVAGMAAAGCTDL</sequence>
<keyword evidence="2" id="KW-1185">Reference proteome</keyword>
<gene>
    <name evidence="1" type="ORF">OG929_42460</name>
</gene>
<organism evidence="1 2">
    <name type="scientific">Streptomyces pseudovenezuelae</name>
    <dbReference type="NCBI Taxonomy" id="67350"/>
    <lineage>
        <taxon>Bacteria</taxon>
        <taxon>Bacillati</taxon>
        <taxon>Actinomycetota</taxon>
        <taxon>Actinomycetes</taxon>
        <taxon>Kitasatosporales</taxon>
        <taxon>Streptomycetaceae</taxon>
        <taxon>Streptomyces</taxon>
        <taxon>Streptomyces aurantiacus group</taxon>
    </lineage>
</organism>
<evidence type="ECO:0000313" key="1">
    <source>
        <dbReference type="EMBL" id="WUT48576.1"/>
    </source>
</evidence>
<dbReference type="Proteomes" id="UP001432168">
    <property type="component" value="Chromosome"/>
</dbReference>